<comment type="similarity">
    <text evidence="1">Belongs to the bactofilin family.</text>
</comment>
<evidence type="ECO:0000313" key="3">
    <source>
        <dbReference type="EMBL" id="KEQ15174.1"/>
    </source>
</evidence>
<dbReference type="RefSeq" id="WP_034872314.1">
    <property type="nucleotide sequence ID" value="NZ_JOKG01000001.1"/>
</dbReference>
<feature type="compositionally biased region" description="Polar residues" evidence="2">
    <location>
        <begin position="1"/>
        <end position="12"/>
    </location>
</feature>
<organism evidence="3 4">
    <name type="scientific">Endozoicomonas montiporae</name>
    <dbReference type="NCBI Taxonomy" id="1027273"/>
    <lineage>
        <taxon>Bacteria</taxon>
        <taxon>Pseudomonadati</taxon>
        <taxon>Pseudomonadota</taxon>
        <taxon>Gammaproteobacteria</taxon>
        <taxon>Oceanospirillales</taxon>
        <taxon>Endozoicomonadaceae</taxon>
        <taxon>Endozoicomonas</taxon>
    </lineage>
</organism>
<dbReference type="EMBL" id="JOKG01000001">
    <property type="protein sequence ID" value="KEQ15174.1"/>
    <property type="molecule type" value="Genomic_DNA"/>
</dbReference>
<dbReference type="InterPro" id="IPR007607">
    <property type="entry name" value="BacA/B"/>
</dbReference>
<feature type="region of interest" description="Disordered" evidence="2">
    <location>
        <begin position="1"/>
        <end position="22"/>
    </location>
</feature>
<dbReference type="AlphaFoldDB" id="A0A081N9Q1"/>
<sequence length="153" mass="16455">MWGKNSSESKASGNDHSDITTLISGGTEIEGDVRFRGNVHVEGTIKGNITSDSGMLQLVKGSTVTGNIRAADVRIDGLVNGDVYASDRLELSRNAEINGNIYYDVMEMVAGAAINGRMERMHKTGELLPKGEEAEKESSKKVGKDKVKQLKTA</sequence>
<dbReference type="Proteomes" id="UP000028006">
    <property type="component" value="Unassembled WGS sequence"/>
</dbReference>
<dbReference type="Pfam" id="PF04519">
    <property type="entry name" value="Bactofilin"/>
    <property type="match status" value="1"/>
</dbReference>
<dbReference type="PANTHER" id="PTHR35024:SF4">
    <property type="entry name" value="POLYMER-FORMING CYTOSKELETAL PROTEIN"/>
    <property type="match status" value="1"/>
</dbReference>
<feature type="region of interest" description="Disordered" evidence="2">
    <location>
        <begin position="125"/>
        <end position="153"/>
    </location>
</feature>
<evidence type="ECO:0000313" key="4">
    <source>
        <dbReference type="Proteomes" id="UP000028006"/>
    </source>
</evidence>
<dbReference type="PANTHER" id="PTHR35024">
    <property type="entry name" value="HYPOTHETICAL CYTOSOLIC PROTEIN"/>
    <property type="match status" value="1"/>
</dbReference>
<evidence type="ECO:0000256" key="2">
    <source>
        <dbReference type="SAM" id="MobiDB-lite"/>
    </source>
</evidence>
<evidence type="ECO:0000256" key="1">
    <source>
        <dbReference type="ARBA" id="ARBA00044755"/>
    </source>
</evidence>
<keyword evidence="4" id="KW-1185">Reference proteome</keyword>
<name>A0A081N9Q1_9GAMM</name>
<protein>
    <recommendedName>
        <fullName evidence="5">Cell shape determination protein CcmA</fullName>
    </recommendedName>
</protein>
<accession>A0A081N9Q1</accession>
<proteinExistence type="inferred from homology"/>
<reference evidence="3 4" key="1">
    <citation type="submission" date="2014-06" db="EMBL/GenBank/DDBJ databases">
        <title>Whole Genome Sequences of Three Symbiotic Endozoicomonas Bacteria.</title>
        <authorList>
            <person name="Neave M.J."/>
            <person name="Apprill A."/>
            <person name="Voolstra C.R."/>
        </authorList>
    </citation>
    <scope>NUCLEOTIDE SEQUENCE [LARGE SCALE GENOMIC DNA]</scope>
    <source>
        <strain evidence="3 4">LMG 24815</strain>
    </source>
</reference>
<dbReference type="eggNOG" id="COG1664">
    <property type="taxonomic scope" value="Bacteria"/>
</dbReference>
<gene>
    <name evidence="3" type="ORF">GZ77_00270</name>
</gene>
<comment type="caution">
    <text evidence="3">The sequence shown here is derived from an EMBL/GenBank/DDBJ whole genome shotgun (WGS) entry which is preliminary data.</text>
</comment>
<evidence type="ECO:0008006" key="5">
    <source>
        <dbReference type="Google" id="ProtNLM"/>
    </source>
</evidence>